<dbReference type="SUPFAM" id="SSF47473">
    <property type="entry name" value="EF-hand"/>
    <property type="match status" value="1"/>
</dbReference>
<feature type="domain" description="EF-hand" evidence="1">
    <location>
        <begin position="195"/>
        <end position="208"/>
    </location>
</feature>
<gene>
    <name evidence="2" type="ORF">DC363_00855</name>
</gene>
<dbReference type="PROSITE" id="PS00018">
    <property type="entry name" value="EF_HAND_1"/>
    <property type="match status" value="3"/>
</dbReference>
<proteinExistence type="predicted"/>
<feature type="domain" description="EF-hand" evidence="1">
    <location>
        <begin position="44"/>
        <end position="57"/>
    </location>
</feature>
<evidence type="ECO:0000259" key="1">
    <source>
        <dbReference type="Pfam" id="PF13202"/>
    </source>
</evidence>
<keyword evidence="3" id="KW-1185">Reference proteome</keyword>
<feature type="domain" description="EF-hand" evidence="1">
    <location>
        <begin position="215"/>
        <end position="228"/>
    </location>
</feature>
<dbReference type="GO" id="GO:0005509">
    <property type="term" value="F:calcium ion binding"/>
    <property type="evidence" value="ECO:0007669"/>
    <property type="project" value="InterPro"/>
</dbReference>
<dbReference type="AlphaFoldDB" id="A0A2T7G0Z1"/>
<comment type="caution">
    <text evidence="2">The sequence shown here is derived from an EMBL/GenBank/DDBJ whole genome shotgun (WGS) entry which is preliminary data.</text>
</comment>
<accession>A0A2T7G0Z1</accession>
<dbReference type="Gene3D" id="1.10.238.10">
    <property type="entry name" value="EF-hand"/>
    <property type="match status" value="2"/>
</dbReference>
<dbReference type="InterPro" id="IPR018247">
    <property type="entry name" value="EF_Hand_1_Ca_BS"/>
</dbReference>
<feature type="domain" description="EF-hand" evidence="1">
    <location>
        <begin position="64"/>
        <end position="77"/>
    </location>
</feature>
<dbReference type="InterPro" id="IPR002048">
    <property type="entry name" value="EF_hand_dom"/>
</dbReference>
<evidence type="ECO:0000313" key="3">
    <source>
        <dbReference type="Proteomes" id="UP000244817"/>
    </source>
</evidence>
<name>A0A2T7G0Z1_9RHOB</name>
<feature type="domain" description="EF-hand" evidence="1">
    <location>
        <begin position="121"/>
        <end position="134"/>
    </location>
</feature>
<dbReference type="InterPro" id="IPR011992">
    <property type="entry name" value="EF-hand-dom_pair"/>
</dbReference>
<dbReference type="Pfam" id="PF13202">
    <property type="entry name" value="EF-hand_5"/>
    <property type="match status" value="5"/>
</dbReference>
<protein>
    <recommendedName>
        <fullName evidence="1">EF-hand domain-containing protein</fullName>
    </recommendedName>
</protein>
<organism evidence="2 3">
    <name type="scientific">Thalassorhabdomicrobium marinisediminis</name>
    <dbReference type="NCBI Taxonomy" id="2170577"/>
    <lineage>
        <taxon>Bacteria</taxon>
        <taxon>Pseudomonadati</taxon>
        <taxon>Pseudomonadota</taxon>
        <taxon>Alphaproteobacteria</taxon>
        <taxon>Rhodobacterales</taxon>
        <taxon>Paracoccaceae</taxon>
        <taxon>Thalassorhabdomicrobium</taxon>
    </lineage>
</organism>
<dbReference type="EMBL" id="QCYG01000001">
    <property type="protein sequence ID" value="PVA08082.1"/>
    <property type="molecule type" value="Genomic_DNA"/>
</dbReference>
<reference evidence="2 3" key="1">
    <citation type="submission" date="2018-04" db="EMBL/GenBank/DDBJ databases">
        <title>Pelagivirga bohaiensis gen. nov., sp. nov., a bacterium isolated from the Bohai Sea.</title>
        <authorList>
            <person name="Ji X."/>
        </authorList>
    </citation>
    <scope>NUCLEOTIDE SEQUENCE [LARGE SCALE GENOMIC DNA]</scope>
    <source>
        <strain evidence="2 3">BH-SD16</strain>
    </source>
</reference>
<sequence>MENRMTLLKKTLIATTATMIASTGAVWAEAHQLDANAARLDATLDTDGDGEVSNDEIIEGNMAFFDTDGNGAIDADERGVAEEMLMTSNGTITVDMMQEASGSAGLMVDFDVNAARLDTTLDTNGDGEVSDDEIIEGNMALFDTDNNGMVDADERGRAEEALRTGSFAEVDAVRTGGSDGLPMIDVRAARLDMTLDTNGDGEVSDSEIIEGNVAVFDMNGDGVLDAEERGIAEQKVRSNS</sequence>
<dbReference type="Proteomes" id="UP000244817">
    <property type="component" value="Unassembled WGS sequence"/>
</dbReference>
<evidence type="ECO:0000313" key="2">
    <source>
        <dbReference type="EMBL" id="PVA08082.1"/>
    </source>
</evidence>